<accession>A0ABY5R7D8</accession>
<dbReference type="RefSeq" id="WP_258124028.1">
    <property type="nucleotide sequence ID" value="NZ_CP062229.1"/>
</dbReference>
<gene>
    <name evidence="1" type="ORF">IHQ72_33265</name>
</gene>
<dbReference type="EMBL" id="CP062229">
    <property type="protein sequence ID" value="UVC19233.1"/>
    <property type="molecule type" value="Genomic_DNA"/>
</dbReference>
<keyword evidence="2" id="KW-1185">Reference proteome</keyword>
<dbReference type="Proteomes" id="UP001058098">
    <property type="component" value="Chromosome"/>
</dbReference>
<evidence type="ECO:0008006" key="3">
    <source>
        <dbReference type="Google" id="ProtNLM"/>
    </source>
</evidence>
<protein>
    <recommendedName>
        <fullName evidence="3">Porin family protein</fullName>
    </recommendedName>
</protein>
<evidence type="ECO:0000313" key="1">
    <source>
        <dbReference type="EMBL" id="UVC19233.1"/>
    </source>
</evidence>
<evidence type="ECO:0000313" key="2">
    <source>
        <dbReference type="Proteomes" id="UP001058098"/>
    </source>
</evidence>
<sequence>MNTLSAGGLASAARASGGFEDVARGLQYACRSHMICWRLQQWALQIRIRLAAGFALFVSALFVSAMTANGQETSLVGIYQGSELTDAANQLGQGGYELSDGTQVSFDKWYHSSWIDMRFEMLTLLSEDFGLLWGASTGQRAEKVRIDPGLKLGFILQKRPTPSTTLSLTVSSILGGDLTERPCTADYGAVGGVQAVNCRLAASQLRPADTLKYMANINPSRLNLDLRFRGKF</sequence>
<name>A0ABY5R7D8_9HYPH</name>
<proteinExistence type="predicted"/>
<organism evidence="1 2">
    <name type="scientific">Mesorhizobium onobrychidis</name>
    <dbReference type="NCBI Taxonomy" id="2775404"/>
    <lineage>
        <taxon>Bacteria</taxon>
        <taxon>Pseudomonadati</taxon>
        <taxon>Pseudomonadota</taxon>
        <taxon>Alphaproteobacteria</taxon>
        <taxon>Hyphomicrobiales</taxon>
        <taxon>Phyllobacteriaceae</taxon>
        <taxon>Mesorhizobium</taxon>
    </lineage>
</organism>
<reference evidence="1" key="1">
    <citation type="submission" date="2020-09" db="EMBL/GenBank/DDBJ databases">
        <title>Rhizobia associated with sainfoin plants.</title>
        <authorList>
            <person name="Asharfi S."/>
            <person name="Kuzmanovic N."/>
            <person name="Bunk B."/>
            <person name="Sproeer C."/>
            <person name="Becker M."/>
            <person name="Thuenen T."/>
        </authorList>
    </citation>
    <scope>NUCLEOTIDE SEQUENCE</scope>
    <source>
        <strain evidence="1">OM4</strain>
    </source>
</reference>